<organism evidence="2 3">
    <name type="scientific">Pyxicephalus adspersus</name>
    <name type="common">African bullfrog</name>
    <dbReference type="NCBI Taxonomy" id="30357"/>
    <lineage>
        <taxon>Eukaryota</taxon>
        <taxon>Metazoa</taxon>
        <taxon>Chordata</taxon>
        <taxon>Craniata</taxon>
        <taxon>Vertebrata</taxon>
        <taxon>Euteleostomi</taxon>
        <taxon>Amphibia</taxon>
        <taxon>Batrachia</taxon>
        <taxon>Anura</taxon>
        <taxon>Neobatrachia</taxon>
        <taxon>Ranoidea</taxon>
        <taxon>Pyxicephalidae</taxon>
        <taxon>Pyxicephalinae</taxon>
        <taxon>Pyxicephalus</taxon>
    </lineage>
</organism>
<feature type="region of interest" description="Disordered" evidence="1">
    <location>
        <begin position="123"/>
        <end position="188"/>
    </location>
</feature>
<dbReference type="EMBL" id="DYDO01000006">
    <property type="protein sequence ID" value="DBA23274.1"/>
    <property type="molecule type" value="Genomic_DNA"/>
</dbReference>
<evidence type="ECO:0000313" key="3">
    <source>
        <dbReference type="Proteomes" id="UP001181693"/>
    </source>
</evidence>
<dbReference type="InterPro" id="IPR031526">
    <property type="entry name" value="DUF4698"/>
</dbReference>
<evidence type="ECO:0008006" key="4">
    <source>
        <dbReference type="Google" id="ProtNLM"/>
    </source>
</evidence>
<accession>A0AAV3A9Q1</accession>
<feature type="region of interest" description="Disordered" evidence="1">
    <location>
        <begin position="211"/>
        <end position="267"/>
    </location>
</feature>
<evidence type="ECO:0000313" key="2">
    <source>
        <dbReference type="EMBL" id="DBA23274.1"/>
    </source>
</evidence>
<dbReference type="PANTHER" id="PTHR34754:SF1">
    <property type="entry name" value="COILED-COIL DOMAIN-CONTAINING PROTEIN 60"/>
    <property type="match status" value="1"/>
</dbReference>
<reference evidence="2" key="1">
    <citation type="thesis" date="2020" institute="ProQuest LLC" country="789 East Eisenhower Parkway, Ann Arbor, MI, USA">
        <title>Comparative Genomics and Chromosome Evolution.</title>
        <authorList>
            <person name="Mudd A.B."/>
        </authorList>
    </citation>
    <scope>NUCLEOTIDE SEQUENCE</scope>
    <source>
        <strain evidence="2">1538</strain>
        <tissue evidence="2">Blood</tissue>
    </source>
</reference>
<proteinExistence type="predicted"/>
<gene>
    <name evidence="2" type="ORF">GDO54_014204</name>
</gene>
<evidence type="ECO:0000256" key="1">
    <source>
        <dbReference type="SAM" id="MobiDB-lite"/>
    </source>
</evidence>
<dbReference type="AlphaFoldDB" id="A0AAV3A9Q1"/>
<dbReference type="Proteomes" id="UP001181693">
    <property type="component" value="Unassembled WGS sequence"/>
</dbReference>
<dbReference type="Pfam" id="PF15769">
    <property type="entry name" value="DUF4698"/>
    <property type="match status" value="2"/>
</dbReference>
<feature type="compositionally biased region" description="Basic and acidic residues" evidence="1">
    <location>
        <begin position="135"/>
        <end position="148"/>
    </location>
</feature>
<feature type="compositionally biased region" description="Polar residues" evidence="1">
    <location>
        <begin position="211"/>
        <end position="226"/>
    </location>
</feature>
<protein>
    <recommendedName>
        <fullName evidence="4">Coiled-coil domain-containing protein 60</fullName>
    </recommendedName>
</protein>
<comment type="caution">
    <text evidence="2">The sequence shown here is derived from an EMBL/GenBank/DDBJ whole genome shotgun (WGS) entry which is preliminary data.</text>
</comment>
<name>A0AAV3A9Q1_PYXAD</name>
<dbReference type="PANTHER" id="PTHR34754">
    <property type="entry name" value="COILED-COIL DOMAIN-CONTAINING PROTEIN 60"/>
    <property type="match status" value="1"/>
</dbReference>
<keyword evidence="3" id="KW-1185">Reference proteome</keyword>
<sequence>MPGNAGHPSDPKSYVVIQPLPIPSQKGLKIQARSATHYNCWVPCRDEIFRANYYRRQKQLSQQGYNSPNYKPYEELGQPLFLEAKKLILHSLGQDELIRRLISSVKQGRRYFHMLHQEEEASKLKVQEKQCQLQERNKTEPRPYRDSDDSSADEEEISTSVHKTGFFLTQPEEQQKKQKRSMSRPFTPMHNCLLSKQVLKADPNFRFSGLSSAVTPSMGSVSSLIPSSDEMPVSSDGPQDGGDDIESTVNSSVHTPGKLSKEEDEEPLSDYMQTLLKMIGESVSKELDEEESQSKYKLKIDISSTEIKEKVATNDQIFPKSITQRPKSSPASVMSPTSLFIKRKSNMPSEMKKLFFETADEAEIYLHDKVEAMERRRQEFNTKKYRSLNTISNFRQDLEKMRKANCHIKEEKNYTDTKNWFVVLQSRIPEDMKNNQIKKILEKLEKLEEKNFVRIRPHSFLKVLAGLRNWELCSPDICVAIEFVREHLVQMPSEDYTTWLQTKLTSSSSHRVQSAPPQR</sequence>